<accession>A0A0H4T224</accession>
<organism evidence="8">
    <name type="scientific">uncultured euryarchaeote Rifle_16ft_4_minimus_23719</name>
    <dbReference type="NCBI Taxonomy" id="1665190"/>
    <lineage>
        <taxon>Archaea</taxon>
        <taxon>Methanobacteriati</taxon>
        <taxon>Methanobacteriota</taxon>
        <taxon>environmental samples</taxon>
    </lineage>
</organism>
<evidence type="ECO:0000313" key="8">
    <source>
        <dbReference type="EMBL" id="AKQ01703.1"/>
    </source>
</evidence>
<dbReference type="HAMAP" id="MF_01302_A">
    <property type="entry name" value="Ribosomal_uS8_A"/>
    <property type="match status" value="1"/>
</dbReference>
<dbReference type="GO" id="GO:0019843">
    <property type="term" value="F:rRNA binding"/>
    <property type="evidence" value="ECO:0007669"/>
    <property type="project" value="UniProtKB-UniRule"/>
</dbReference>
<dbReference type="Gene3D" id="3.30.1490.10">
    <property type="match status" value="1"/>
</dbReference>
<keyword evidence="5 6" id="KW-0687">Ribonucleoprotein</keyword>
<comment type="similarity">
    <text evidence="1 6 7">Belongs to the universal ribosomal protein uS8 family.</text>
</comment>
<dbReference type="AlphaFoldDB" id="A0A0H4T224"/>
<evidence type="ECO:0000256" key="5">
    <source>
        <dbReference type="ARBA" id="ARBA00023274"/>
    </source>
</evidence>
<evidence type="ECO:0000256" key="6">
    <source>
        <dbReference type="HAMAP-Rule" id="MF_01302"/>
    </source>
</evidence>
<comment type="subunit">
    <text evidence="6">Part of the 30S ribosomal subunit.</text>
</comment>
<dbReference type="InterPro" id="IPR047863">
    <property type="entry name" value="Ribosomal_uS8_CS"/>
</dbReference>
<dbReference type="GO" id="GO:0006412">
    <property type="term" value="P:translation"/>
    <property type="evidence" value="ECO:0007669"/>
    <property type="project" value="UniProtKB-UniRule"/>
</dbReference>
<keyword evidence="4 6" id="KW-0689">Ribosomal protein</keyword>
<evidence type="ECO:0000256" key="2">
    <source>
        <dbReference type="ARBA" id="ARBA00022730"/>
    </source>
</evidence>
<dbReference type="PROSITE" id="PS00053">
    <property type="entry name" value="RIBOSOMAL_S8"/>
    <property type="match status" value="1"/>
</dbReference>
<evidence type="ECO:0000256" key="3">
    <source>
        <dbReference type="ARBA" id="ARBA00022884"/>
    </source>
</evidence>
<dbReference type="PANTHER" id="PTHR11758">
    <property type="entry name" value="40S RIBOSOMAL PROTEIN S15A"/>
    <property type="match status" value="1"/>
</dbReference>
<dbReference type="Pfam" id="PF00410">
    <property type="entry name" value="Ribosomal_S8"/>
    <property type="match status" value="1"/>
</dbReference>
<dbReference type="Gene3D" id="3.30.1370.30">
    <property type="match status" value="1"/>
</dbReference>
<keyword evidence="3 6" id="KW-0694">RNA-binding</keyword>
<name>A0A0H4T224_9EURY</name>
<keyword evidence="2 6" id="KW-0699">rRNA-binding</keyword>
<dbReference type="EMBL" id="KT006976">
    <property type="protein sequence ID" value="AKQ01703.1"/>
    <property type="molecule type" value="Genomic_DNA"/>
</dbReference>
<dbReference type="InterPro" id="IPR035987">
    <property type="entry name" value="Ribosomal_uS8_sf"/>
</dbReference>
<evidence type="ECO:0000256" key="4">
    <source>
        <dbReference type="ARBA" id="ARBA00022980"/>
    </source>
</evidence>
<comment type="function">
    <text evidence="6">One of the primary rRNA binding proteins, it binds directly to 16S rRNA central domain where it helps coordinate assembly of the platform of the 30S subunit.</text>
</comment>
<dbReference type="GO" id="GO:0003735">
    <property type="term" value="F:structural constituent of ribosome"/>
    <property type="evidence" value="ECO:0007669"/>
    <property type="project" value="InterPro"/>
</dbReference>
<gene>
    <name evidence="8" type="primary">rps8p</name>
    <name evidence="6" type="synonym">rps8</name>
</gene>
<evidence type="ECO:0000256" key="7">
    <source>
        <dbReference type="RuleBase" id="RU003660"/>
    </source>
</evidence>
<dbReference type="SUPFAM" id="SSF56047">
    <property type="entry name" value="Ribosomal protein S8"/>
    <property type="match status" value="1"/>
</dbReference>
<reference evidence="8" key="1">
    <citation type="journal article" date="2015" name="ISME J.">
        <title>Aquifer environment selects for microbial species cohorts in sediment and groundwater.</title>
        <authorList>
            <person name="Hug L.A."/>
            <person name="Thomas B.C."/>
            <person name="Brown C.T."/>
            <person name="Frischkorn K.R."/>
            <person name="Williams K.H."/>
            <person name="Tringe S.G."/>
            <person name="Banfield J.F."/>
        </authorList>
    </citation>
    <scope>NUCLEOTIDE SEQUENCE</scope>
</reference>
<dbReference type="InterPro" id="IPR000630">
    <property type="entry name" value="Ribosomal_uS8"/>
</dbReference>
<evidence type="ECO:0000256" key="1">
    <source>
        <dbReference type="ARBA" id="ARBA00006471"/>
    </source>
</evidence>
<dbReference type="GO" id="GO:0005840">
    <property type="term" value="C:ribosome"/>
    <property type="evidence" value="ECO:0007669"/>
    <property type="project" value="UniProtKB-KW"/>
</dbReference>
<dbReference type="NCBIfam" id="NF003115">
    <property type="entry name" value="PRK04034.1"/>
    <property type="match status" value="1"/>
</dbReference>
<dbReference type="GO" id="GO:1990904">
    <property type="term" value="C:ribonucleoprotein complex"/>
    <property type="evidence" value="ECO:0007669"/>
    <property type="project" value="UniProtKB-KW"/>
</dbReference>
<proteinExistence type="inferred from homology"/>
<protein>
    <recommendedName>
        <fullName evidence="6">Small ribosomal subunit protein uS8</fullName>
    </recommendedName>
</protein>
<sequence>MLQDPLNDAMATIRNAETAGKRECVLRPASKLIGRVLKVMQEADYVTAFEFIEDGRGGMYRVTLKGNINSCGVIKPRFAVRRQDLEKYEARYLPAQDFGVLILTTTEGVISQLRAKEMGVGGKLLAFVY</sequence>